<organism evidence="1 2">
    <name type="scientific">Planotetraspora phitsanulokensis</name>
    <dbReference type="NCBI Taxonomy" id="575192"/>
    <lineage>
        <taxon>Bacteria</taxon>
        <taxon>Bacillati</taxon>
        <taxon>Actinomycetota</taxon>
        <taxon>Actinomycetes</taxon>
        <taxon>Streptosporangiales</taxon>
        <taxon>Streptosporangiaceae</taxon>
        <taxon>Planotetraspora</taxon>
    </lineage>
</organism>
<keyword evidence="2" id="KW-1185">Reference proteome</keyword>
<proteinExistence type="predicted"/>
<name>A0A8J3UFU1_9ACTN</name>
<sequence>MTAEPVFIPATLSRADTVALRPGTLRLMPTDQQAGLDPYMQQIITNRKSGLSLNHIIGCPLDCGYCVRHFWGNFEQKIPQLLVTTEEAVEMLVGHSEFLPHTTPIQLFNKATDPFLPGVKPHTFQVLEELDRRGLTNLVLIITRFHVTEQDMTRLEQLSHVRPTLLFTYSGITDDRVEPIARSTTTVDSLRTAAAGRSRTKVILYWRPIVPGWNDDPDTMAHVLNVGADVDAIVFTGYYHKEENATYLRDLGVPVPYEENWQRRKVLPGDLDARVIQAWRDSGIATPLYRKTSCGVTASWEVADYNGHLGVPELCDICPEEQVARCRAALRAPTGQEFRAALDLFGFDPETPFVVEDGHVLTGTLGEQRRYALQHYFGYQMWEVKHPHVHAAHGRALEGYTLTPSEQAQLDEARDRLAAAARHDDD</sequence>
<dbReference type="EMBL" id="BOOP01000048">
    <property type="protein sequence ID" value="GII42912.1"/>
    <property type="molecule type" value="Genomic_DNA"/>
</dbReference>
<dbReference type="Proteomes" id="UP000622547">
    <property type="component" value="Unassembled WGS sequence"/>
</dbReference>
<evidence type="ECO:0000313" key="2">
    <source>
        <dbReference type="Proteomes" id="UP000622547"/>
    </source>
</evidence>
<accession>A0A8J3UFU1</accession>
<gene>
    <name evidence="1" type="ORF">Pph01_79150</name>
</gene>
<comment type="caution">
    <text evidence="1">The sequence shown here is derived from an EMBL/GenBank/DDBJ whole genome shotgun (WGS) entry which is preliminary data.</text>
</comment>
<protein>
    <recommendedName>
        <fullName evidence="3">DNA repair photolyase</fullName>
    </recommendedName>
</protein>
<evidence type="ECO:0000313" key="1">
    <source>
        <dbReference type="EMBL" id="GII42912.1"/>
    </source>
</evidence>
<dbReference type="InterPro" id="IPR013785">
    <property type="entry name" value="Aldolase_TIM"/>
</dbReference>
<dbReference type="RefSeq" id="WP_239117348.1">
    <property type="nucleotide sequence ID" value="NZ_BAABHI010000081.1"/>
</dbReference>
<dbReference type="Gene3D" id="3.20.20.70">
    <property type="entry name" value="Aldolase class I"/>
    <property type="match status" value="1"/>
</dbReference>
<evidence type="ECO:0008006" key="3">
    <source>
        <dbReference type="Google" id="ProtNLM"/>
    </source>
</evidence>
<reference evidence="1 2" key="1">
    <citation type="submission" date="2021-01" db="EMBL/GenBank/DDBJ databases">
        <title>Whole genome shotgun sequence of Planotetraspora phitsanulokensis NBRC 104273.</title>
        <authorList>
            <person name="Komaki H."/>
            <person name="Tamura T."/>
        </authorList>
    </citation>
    <scope>NUCLEOTIDE SEQUENCE [LARGE SCALE GENOMIC DNA]</scope>
    <source>
        <strain evidence="1 2">NBRC 104273</strain>
    </source>
</reference>
<dbReference type="AlphaFoldDB" id="A0A8J3UFU1"/>